<name>A6JJ06_RAT</name>
<dbReference type="Proteomes" id="UP000234681">
    <property type="component" value="Chromosome 9"/>
</dbReference>
<reference evidence="1 2" key="1">
    <citation type="submission" date="2005-09" db="EMBL/GenBank/DDBJ databases">
        <authorList>
            <person name="Mural R.J."/>
            <person name="Li P.W."/>
            <person name="Adams M.D."/>
            <person name="Amanatides P.G."/>
            <person name="Baden-Tillson H."/>
            <person name="Barnstead M."/>
            <person name="Chin S.H."/>
            <person name="Dew I."/>
            <person name="Evans C.A."/>
            <person name="Ferriera S."/>
            <person name="Flanigan M."/>
            <person name="Fosler C."/>
            <person name="Glodek A."/>
            <person name="Gu Z."/>
            <person name="Holt R.A."/>
            <person name="Jennings D."/>
            <person name="Kraft C.L."/>
            <person name="Lu F."/>
            <person name="Nguyen T."/>
            <person name="Nusskern D.R."/>
            <person name="Pfannkoch C.M."/>
            <person name="Sitter C."/>
            <person name="Sutton G.G."/>
            <person name="Venter J.C."/>
            <person name="Wang Z."/>
            <person name="Woodage T."/>
            <person name="Zheng X.H."/>
            <person name="Zhong F."/>
        </authorList>
    </citation>
    <scope>NUCLEOTIDE SEQUENCE [LARGE SCALE GENOMIC DNA]</scope>
    <source>
        <strain>BN</strain>
        <strain evidence="2">Sprague-Dawley</strain>
    </source>
</reference>
<sequence>MGVRQWPYCKRVAIEGFWSTRTQRMRLHLPDHRQLPDPTQQPSLMRYQRPRGRRRLCATRHSWQAWLYRRR</sequence>
<evidence type="ECO:0000313" key="1">
    <source>
        <dbReference type="EMBL" id="EDM18726.1"/>
    </source>
</evidence>
<dbReference type="AlphaFoldDB" id="A6JJ06"/>
<organism evidence="1 2">
    <name type="scientific">Rattus norvegicus</name>
    <name type="common">Rat</name>
    <dbReference type="NCBI Taxonomy" id="10116"/>
    <lineage>
        <taxon>Eukaryota</taxon>
        <taxon>Metazoa</taxon>
        <taxon>Chordata</taxon>
        <taxon>Craniata</taxon>
        <taxon>Vertebrata</taxon>
        <taxon>Euteleostomi</taxon>
        <taxon>Mammalia</taxon>
        <taxon>Eutheria</taxon>
        <taxon>Euarchontoglires</taxon>
        <taxon>Glires</taxon>
        <taxon>Rodentia</taxon>
        <taxon>Myomorpha</taxon>
        <taxon>Muroidea</taxon>
        <taxon>Muridae</taxon>
        <taxon>Murinae</taxon>
        <taxon>Rattus</taxon>
    </lineage>
</organism>
<dbReference type="EMBL" id="CH473987">
    <property type="protein sequence ID" value="EDM18726.1"/>
    <property type="molecule type" value="Genomic_DNA"/>
</dbReference>
<protein>
    <submittedName>
        <fullName evidence="1">RCG43752</fullName>
    </submittedName>
</protein>
<proteinExistence type="predicted"/>
<evidence type="ECO:0000313" key="2">
    <source>
        <dbReference type="Proteomes" id="UP000234681"/>
    </source>
</evidence>
<accession>A6JJ06</accession>
<gene>
    <name evidence="1" type="ORF">rCG_43752</name>
</gene>